<feature type="domain" description="Glycosyl transferase family 1" evidence="1">
    <location>
        <begin position="158"/>
        <end position="280"/>
    </location>
</feature>
<name>A0A9D9N358_9SPIR</name>
<dbReference type="EMBL" id="JADIMM010000117">
    <property type="protein sequence ID" value="MBO8458657.1"/>
    <property type="molecule type" value="Genomic_DNA"/>
</dbReference>
<dbReference type="AlphaFoldDB" id="A0A9D9N358"/>
<protein>
    <submittedName>
        <fullName evidence="2">Glycosyltransferase</fullName>
    </submittedName>
</protein>
<dbReference type="SUPFAM" id="SSF53756">
    <property type="entry name" value="UDP-Glycosyltransferase/glycogen phosphorylase"/>
    <property type="match status" value="1"/>
</dbReference>
<reference evidence="2" key="2">
    <citation type="journal article" date="2021" name="PeerJ">
        <title>Extensive microbial diversity within the chicken gut microbiome revealed by metagenomics and culture.</title>
        <authorList>
            <person name="Gilroy R."/>
            <person name="Ravi A."/>
            <person name="Getino M."/>
            <person name="Pursley I."/>
            <person name="Horton D.L."/>
            <person name="Alikhan N.F."/>
            <person name="Baker D."/>
            <person name="Gharbi K."/>
            <person name="Hall N."/>
            <person name="Watson M."/>
            <person name="Adriaenssens E.M."/>
            <person name="Foster-Nyarko E."/>
            <person name="Jarju S."/>
            <person name="Secka A."/>
            <person name="Antonio M."/>
            <person name="Oren A."/>
            <person name="Chaudhuri R.R."/>
            <person name="La Ragione R."/>
            <person name="Hildebrand F."/>
            <person name="Pallen M.J."/>
        </authorList>
    </citation>
    <scope>NUCLEOTIDE SEQUENCE</scope>
    <source>
        <strain evidence="2">10532</strain>
    </source>
</reference>
<dbReference type="GO" id="GO:0016757">
    <property type="term" value="F:glycosyltransferase activity"/>
    <property type="evidence" value="ECO:0007669"/>
    <property type="project" value="InterPro"/>
</dbReference>
<proteinExistence type="predicted"/>
<dbReference type="Gene3D" id="3.40.50.2000">
    <property type="entry name" value="Glycogen Phosphorylase B"/>
    <property type="match status" value="2"/>
</dbReference>
<accession>A0A9D9N358</accession>
<dbReference type="PANTHER" id="PTHR12526">
    <property type="entry name" value="GLYCOSYLTRANSFERASE"/>
    <property type="match status" value="1"/>
</dbReference>
<reference evidence="2" key="1">
    <citation type="submission" date="2020-10" db="EMBL/GenBank/DDBJ databases">
        <authorList>
            <person name="Gilroy R."/>
        </authorList>
    </citation>
    <scope>NUCLEOTIDE SEQUENCE</scope>
    <source>
        <strain evidence="2">10532</strain>
    </source>
</reference>
<evidence type="ECO:0000313" key="2">
    <source>
        <dbReference type="EMBL" id="MBO8458657.1"/>
    </source>
</evidence>
<evidence type="ECO:0000313" key="3">
    <source>
        <dbReference type="Proteomes" id="UP000823638"/>
    </source>
</evidence>
<dbReference type="Pfam" id="PF00534">
    <property type="entry name" value="Glycos_transf_1"/>
    <property type="match status" value="1"/>
</dbReference>
<comment type="caution">
    <text evidence="2">The sequence shown here is derived from an EMBL/GenBank/DDBJ whole genome shotgun (WGS) entry which is preliminary data.</text>
</comment>
<organism evidence="2 3">
    <name type="scientific">Candidatus Gallitreponema excrementavium</name>
    <dbReference type="NCBI Taxonomy" id="2840840"/>
    <lineage>
        <taxon>Bacteria</taxon>
        <taxon>Pseudomonadati</taxon>
        <taxon>Spirochaetota</taxon>
        <taxon>Spirochaetia</taxon>
        <taxon>Spirochaetales</taxon>
        <taxon>Candidatus Gallitreponema</taxon>
    </lineage>
</organism>
<sequence>MTKTGFIPYESDTNNHVKIIKNIIQNEGYEVYNPFDKSCPNLKIINLNWFESIYGTNYISILLKYLKKKVLIQLWKIKKIKLVYTMHNKLPHDIKYSNLIKKFIIFLCKKSDAIIVMSKISFEYIKNDLKNPQALNKTYYIPLPNYIDTTTPEDYKSYTEAHSSFNLLFFGVIKPYKNIELLINVFNDLSNMDINLLICGKPITKEYGYSLESLIKNKKIKTKFEFISEKDLDELIKKTDCCILPYDKKSSLNSGAAIHAFSLGKTVISPAIGTILDMPEDSVFSYDYNDETNHYKNLKNTILKAYEIFSSDKNTFNQKSLKAYNFIKENNSHKRIGLLYNEVYKAVLNEKDSCY</sequence>
<gene>
    <name evidence="2" type="ORF">IAA81_10620</name>
</gene>
<dbReference type="Proteomes" id="UP000823638">
    <property type="component" value="Unassembled WGS sequence"/>
</dbReference>
<evidence type="ECO:0000259" key="1">
    <source>
        <dbReference type="Pfam" id="PF00534"/>
    </source>
</evidence>
<dbReference type="InterPro" id="IPR001296">
    <property type="entry name" value="Glyco_trans_1"/>
</dbReference>